<dbReference type="GO" id="GO:0015179">
    <property type="term" value="F:L-amino acid transmembrane transporter activity"/>
    <property type="evidence" value="ECO:0007669"/>
    <property type="project" value="TreeGrafter"/>
</dbReference>
<sequence>MDVNEQLKLKRELGLVSAMSLIAGTMIGSGIFMSPQTVLLNIGSPGASLLIWALCGVVAMLGALSYAELGTVIKESGGEFIYILRIYGGAPAFMAAFTYIFLVKPGSMAATALSIAEYAVAPFYGSCTPPQLVVKCVAAVCILLVSTANTLNVRSAMSIQVVFLVAKLLGLVVIVIGGLVTLAQGSSRSFEDAFAGTRLGPNPIGMAFYQGLWSFGGWANLNLVTEELKRPEFIFVVKSSATAATALSIAEYAVVPF</sequence>
<organism evidence="6 7">
    <name type="scientific">Conger conger</name>
    <name type="common">Conger eel</name>
    <name type="synonym">Muraena conger</name>
    <dbReference type="NCBI Taxonomy" id="82655"/>
    <lineage>
        <taxon>Eukaryota</taxon>
        <taxon>Metazoa</taxon>
        <taxon>Chordata</taxon>
        <taxon>Craniata</taxon>
        <taxon>Vertebrata</taxon>
        <taxon>Euteleostomi</taxon>
        <taxon>Actinopterygii</taxon>
        <taxon>Neopterygii</taxon>
        <taxon>Teleostei</taxon>
        <taxon>Anguilliformes</taxon>
        <taxon>Congridae</taxon>
        <taxon>Conger</taxon>
    </lineage>
</organism>
<evidence type="ECO:0000256" key="4">
    <source>
        <dbReference type="ARBA" id="ARBA00023136"/>
    </source>
</evidence>
<keyword evidence="7" id="KW-1185">Reference proteome</keyword>
<dbReference type="Proteomes" id="UP001152803">
    <property type="component" value="Unassembled WGS sequence"/>
</dbReference>
<dbReference type="OrthoDB" id="5982228at2759"/>
<proteinExistence type="predicted"/>
<evidence type="ECO:0008006" key="8">
    <source>
        <dbReference type="Google" id="ProtNLM"/>
    </source>
</evidence>
<evidence type="ECO:0000313" key="6">
    <source>
        <dbReference type="EMBL" id="KAJ8287538.1"/>
    </source>
</evidence>
<protein>
    <recommendedName>
        <fullName evidence="8">B(0,+)-type amino acid transporter 1</fullName>
    </recommendedName>
</protein>
<reference evidence="6" key="1">
    <citation type="journal article" date="2023" name="Science">
        <title>Genome structures resolve the early diversification of teleost fishes.</title>
        <authorList>
            <person name="Parey E."/>
            <person name="Louis A."/>
            <person name="Montfort J."/>
            <person name="Bouchez O."/>
            <person name="Roques C."/>
            <person name="Iampietro C."/>
            <person name="Lluch J."/>
            <person name="Castinel A."/>
            <person name="Donnadieu C."/>
            <person name="Desvignes T."/>
            <person name="Floi Bucao C."/>
            <person name="Jouanno E."/>
            <person name="Wen M."/>
            <person name="Mejri S."/>
            <person name="Dirks R."/>
            <person name="Jansen H."/>
            <person name="Henkel C."/>
            <person name="Chen W.J."/>
            <person name="Zahm M."/>
            <person name="Cabau C."/>
            <person name="Klopp C."/>
            <person name="Thompson A.W."/>
            <person name="Robinson-Rechavi M."/>
            <person name="Braasch I."/>
            <person name="Lecointre G."/>
            <person name="Bobe J."/>
            <person name="Postlethwait J.H."/>
            <person name="Berthelot C."/>
            <person name="Roest Crollius H."/>
            <person name="Guiguen Y."/>
        </authorList>
    </citation>
    <scope>NUCLEOTIDE SEQUENCE</scope>
    <source>
        <strain evidence="6">Concon-B</strain>
    </source>
</reference>
<evidence type="ECO:0000256" key="5">
    <source>
        <dbReference type="SAM" id="Phobius"/>
    </source>
</evidence>
<dbReference type="PANTHER" id="PTHR11785:SF340">
    <property type="entry name" value="AROMATIC-PREFERRING AMINO ACID TRANSPORTER"/>
    <property type="match status" value="1"/>
</dbReference>
<comment type="subcellular location">
    <subcellularLocation>
        <location evidence="1">Membrane</location>
        <topology evidence="1">Multi-pass membrane protein</topology>
    </subcellularLocation>
</comment>
<dbReference type="InterPro" id="IPR002293">
    <property type="entry name" value="AA/rel_permease1"/>
</dbReference>
<feature type="transmembrane region" description="Helical" evidence="5">
    <location>
        <begin position="132"/>
        <end position="151"/>
    </location>
</feature>
<feature type="transmembrane region" description="Helical" evidence="5">
    <location>
        <begin position="157"/>
        <end position="182"/>
    </location>
</feature>
<evidence type="ECO:0000256" key="2">
    <source>
        <dbReference type="ARBA" id="ARBA00022692"/>
    </source>
</evidence>
<name>A0A9Q1E0S3_CONCO</name>
<gene>
    <name evidence="6" type="ORF">COCON_G00001970</name>
</gene>
<dbReference type="Gene3D" id="1.20.1740.10">
    <property type="entry name" value="Amino acid/polyamine transporter I"/>
    <property type="match status" value="1"/>
</dbReference>
<feature type="transmembrane region" description="Helical" evidence="5">
    <location>
        <begin position="12"/>
        <end position="34"/>
    </location>
</feature>
<keyword evidence="4 5" id="KW-0472">Membrane</keyword>
<evidence type="ECO:0000313" key="7">
    <source>
        <dbReference type="Proteomes" id="UP001152803"/>
    </source>
</evidence>
<dbReference type="EMBL" id="JAFJMO010000001">
    <property type="protein sequence ID" value="KAJ8287538.1"/>
    <property type="molecule type" value="Genomic_DNA"/>
</dbReference>
<keyword evidence="2 5" id="KW-0812">Transmembrane</keyword>
<feature type="transmembrane region" description="Helical" evidence="5">
    <location>
        <begin position="79"/>
        <end position="102"/>
    </location>
</feature>
<keyword evidence="3 5" id="KW-1133">Transmembrane helix</keyword>
<comment type="caution">
    <text evidence="6">The sequence shown here is derived from an EMBL/GenBank/DDBJ whole genome shotgun (WGS) entry which is preliminary data.</text>
</comment>
<accession>A0A9Q1E0S3</accession>
<dbReference type="AlphaFoldDB" id="A0A9Q1E0S3"/>
<dbReference type="Pfam" id="PF13520">
    <property type="entry name" value="AA_permease_2"/>
    <property type="match status" value="1"/>
</dbReference>
<dbReference type="PANTHER" id="PTHR11785">
    <property type="entry name" value="AMINO ACID TRANSPORTER"/>
    <property type="match status" value="1"/>
</dbReference>
<evidence type="ECO:0000256" key="1">
    <source>
        <dbReference type="ARBA" id="ARBA00004141"/>
    </source>
</evidence>
<evidence type="ECO:0000256" key="3">
    <source>
        <dbReference type="ARBA" id="ARBA00022989"/>
    </source>
</evidence>
<feature type="transmembrane region" description="Helical" evidence="5">
    <location>
        <begin position="46"/>
        <end position="67"/>
    </location>
</feature>
<dbReference type="GO" id="GO:0016020">
    <property type="term" value="C:membrane"/>
    <property type="evidence" value="ECO:0007669"/>
    <property type="project" value="UniProtKB-SubCell"/>
</dbReference>
<dbReference type="InterPro" id="IPR050598">
    <property type="entry name" value="AminoAcid_Transporter"/>
</dbReference>